<protein>
    <submittedName>
        <fullName evidence="5">NAD(P)-dependent dehydrogenase, short-chain alcohol dehydrogenase family</fullName>
    </submittedName>
</protein>
<dbReference type="RefSeq" id="WP_073457787.1">
    <property type="nucleotide sequence ID" value="NZ_CALGVN010000022.1"/>
</dbReference>
<organism evidence="5 6">
    <name type="scientific">Pseudonocardia thermophila</name>
    <dbReference type="NCBI Taxonomy" id="1848"/>
    <lineage>
        <taxon>Bacteria</taxon>
        <taxon>Bacillati</taxon>
        <taxon>Actinomycetota</taxon>
        <taxon>Actinomycetes</taxon>
        <taxon>Pseudonocardiales</taxon>
        <taxon>Pseudonocardiaceae</taxon>
        <taxon>Pseudonocardia</taxon>
    </lineage>
</organism>
<dbReference type="SUPFAM" id="SSF51735">
    <property type="entry name" value="NAD(P)-binding Rossmann-fold domains"/>
    <property type="match status" value="1"/>
</dbReference>
<reference evidence="5 6" key="1">
    <citation type="submission" date="2016-11" db="EMBL/GenBank/DDBJ databases">
        <authorList>
            <person name="Jaros S."/>
            <person name="Januszkiewicz K."/>
            <person name="Wedrychowicz H."/>
        </authorList>
    </citation>
    <scope>NUCLEOTIDE SEQUENCE [LARGE SCALE GENOMIC DNA]</scope>
    <source>
        <strain evidence="5 6">DSM 43832</strain>
    </source>
</reference>
<dbReference type="InterPro" id="IPR036291">
    <property type="entry name" value="NAD(P)-bd_dom_sf"/>
</dbReference>
<dbReference type="InterPro" id="IPR057326">
    <property type="entry name" value="KR_dom"/>
</dbReference>
<evidence type="ECO:0000313" key="6">
    <source>
        <dbReference type="Proteomes" id="UP000184363"/>
    </source>
</evidence>
<evidence type="ECO:0000259" key="4">
    <source>
        <dbReference type="SMART" id="SM00822"/>
    </source>
</evidence>
<dbReference type="SMART" id="SM00822">
    <property type="entry name" value="PKS_KR"/>
    <property type="match status" value="1"/>
</dbReference>
<dbReference type="STRING" id="1848.SAMN05443637_11167"/>
<dbReference type="InterPro" id="IPR020904">
    <property type="entry name" value="Sc_DH/Rdtase_CS"/>
</dbReference>
<dbReference type="PROSITE" id="PS00061">
    <property type="entry name" value="ADH_SHORT"/>
    <property type="match status" value="1"/>
</dbReference>
<keyword evidence="6" id="KW-1185">Reference proteome</keyword>
<dbReference type="PANTHER" id="PTHR45024">
    <property type="entry name" value="DEHYDROGENASES, SHORT CHAIN"/>
    <property type="match status" value="1"/>
</dbReference>
<dbReference type="Proteomes" id="UP000184363">
    <property type="component" value="Unassembled WGS sequence"/>
</dbReference>
<dbReference type="OrthoDB" id="9808187at2"/>
<dbReference type="Gene3D" id="3.40.50.720">
    <property type="entry name" value="NAD(P)-binding Rossmann-like Domain"/>
    <property type="match status" value="1"/>
</dbReference>
<feature type="domain" description="Ketoreductase" evidence="4">
    <location>
        <begin position="8"/>
        <end position="202"/>
    </location>
</feature>
<name>A0A1M6UX41_PSETH</name>
<dbReference type="PANTHER" id="PTHR45024:SF2">
    <property type="entry name" value="SCP2 DOMAIN-CONTAINING PROTEIN"/>
    <property type="match status" value="1"/>
</dbReference>
<evidence type="ECO:0000313" key="5">
    <source>
        <dbReference type="EMBL" id="SHK73809.1"/>
    </source>
</evidence>
<gene>
    <name evidence="5" type="ORF">SAMN05443637_11167</name>
</gene>
<proteinExistence type="inferred from homology"/>
<dbReference type="PRINTS" id="PR00080">
    <property type="entry name" value="SDRFAMILY"/>
</dbReference>
<evidence type="ECO:0000256" key="3">
    <source>
        <dbReference type="RuleBase" id="RU000363"/>
    </source>
</evidence>
<comment type="similarity">
    <text evidence="1 3">Belongs to the short-chain dehydrogenases/reductases (SDR) family.</text>
</comment>
<dbReference type="PRINTS" id="PR00081">
    <property type="entry name" value="GDHRDH"/>
</dbReference>
<keyword evidence="2" id="KW-0560">Oxidoreductase</keyword>
<evidence type="ECO:0000256" key="1">
    <source>
        <dbReference type="ARBA" id="ARBA00006484"/>
    </source>
</evidence>
<dbReference type="EMBL" id="FRAP01000011">
    <property type="protein sequence ID" value="SHK73809.1"/>
    <property type="molecule type" value="Genomic_DNA"/>
</dbReference>
<sequence length="300" mass="31748">MTGMCADRVCVVTGAGRGLGEVHAHALAAAGARVVVNDLGAAKDGTRPDPSVAEAVVEKIRAAGGQAVAHAGDVSTEEGAESLLECALSTWGRLDVVINNAGILRDKMLVNMTTEDWDSVLKVHLRSTFLTSRAAARYWREQHKKGVENDARIVNTTSSSGIYGNVGQSNYGAAKAAIASFTIITSRELERYGITVNAVCPTALTRMTADTRFGESEDARSGVLDPKWVSPVVVWLASKQSTGVTGRVIVSSGRNLAVAEGWRRGPTAPPVESAEDVDGVLRDLLDRAQPNANQRGEVVR</sequence>
<dbReference type="InterPro" id="IPR002347">
    <property type="entry name" value="SDR_fam"/>
</dbReference>
<dbReference type="GO" id="GO:0016491">
    <property type="term" value="F:oxidoreductase activity"/>
    <property type="evidence" value="ECO:0007669"/>
    <property type="project" value="UniProtKB-KW"/>
</dbReference>
<accession>A0A1M6UX41</accession>
<dbReference type="AlphaFoldDB" id="A0A1M6UX41"/>
<evidence type="ECO:0000256" key="2">
    <source>
        <dbReference type="ARBA" id="ARBA00023002"/>
    </source>
</evidence>
<dbReference type="InterPro" id="IPR051687">
    <property type="entry name" value="Peroxisomal_Beta-Oxidation"/>
</dbReference>
<dbReference type="Pfam" id="PF00106">
    <property type="entry name" value="adh_short"/>
    <property type="match status" value="1"/>
</dbReference>